<dbReference type="InterPro" id="IPR001492">
    <property type="entry name" value="Flagellin"/>
</dbReference>
<dbReference type="OrthoDB" id="9758307at2"/>
<dbReference type="RefSeq" id="WP_055238305.1">
    <property type="nucleotide sequence ID" value="NZ_CYXM01000010.1"/>
</dbReference>
<dbReference type="Gene3D" id="1.20.1330.10">
    <property type="entry name" value="f41 fragment of flagellin, N-terminal domain"/>
    <property type="match status" value="1"/>
</dbReference>
<dbReference type="GO" id="GO:0009288">
    <property type="term" value="C:bacterial-type flagellum"/>
    <property type="evidence" value="ECO:0007669"/>
    <property type="project" value="InterPro"/>
</dbReference>
<keyword evidence="2" id="KW-0282">Flagellum</keyword>
<protein>
    <submittedName>
        <fullName evidence="2">Flagellar hook-associated protein FlgL</fullName>
    </submittedName>
</protein>
<evidence type="ECO:0000313" key="2">
    <source>
        <dbReference type="EMBL" id="CUN15234.1"/>
    </source>
</evidence>
<organism evidence="2 3">
    <name type="scientific">Agathobacter rectalis</name>
    <dbReference type="NCBI Taxonomy" id="39491"/>
    <lineage>
        <taxon>Bacteria</taxon>
        <taxon>Bacillati</taxon>
        <taxon>Bacillota</taxon>
        <taxon>Clostridia</taxon>
        <taxon>Lachnospirales</taxon>
        <taxon>Lachnospiraceae</taxon>
        <taxon>Agathobacter</taxon>
    </lineage>
</organism>
<evidence type="ECO:0000313" key="3">
    <source>
        <dbReference type="Proteomes" id="UP000095673"/>
    </source>
</evidence>
<gene>
    <name evidence="2" type="ORF">ERS852580_02232</name>
</gene>
<dbReference type="Proteomes" id="UP000095673">
    <property type="component" value="Unassembled WGS sequence"/>
</dbReference>
<dbReference type="AlphaFoldDB" id="A0A173UK61"/>
<name>A0A173UK61_9FIRM</name>
<reference evidence="2 3" key="1">
    <citation type="submission" date="2015-09" db="EMBL/GenBank/DDBJ databases">
        <authorList>
            <consortium name="Pathogen Informatics"/>
        </authorList>
    </citation>
    <scope>NUCLEOTIDE SEQUENCE [LARGE SCALE GENOMIC DNA]</scope>
    <source>
        <strain evidence="2 3">2789STDY5834968</strain>
    </source>
</reference>
<keyword evidence="2" id="KW-0969">Cilium</keyword>
<dbReference type="EMBL" id="CYXM01000010">
    <property type="protein sequence ID" value="CUN15234.1"/>
    <property type="molecule type" value="Genomic_DNA"/>
</dbReference>
<feature type="domain" description="Flagellin N-terminal" evidence="1">
    <location>
        <begin position="3"/>
        <end position="141"/>
    </location>
</feature>
<sequence>MRITNNMIMGNTKTNINSTKVLVDKCNTQMTTQKKISKASEDPVIAIRSLRLSTSLSHLDQYKDNNIPDASSWMDVTQTALSNMKSLLTDIRTQCVNGSTDTLTADVRNTILQQLTALSEQVYTEGNADYAGRTVFTGYRTSSKLTFQKDTKSTYQITQEFSAADLSEKRYYTNGVTVPNSINAATPDCTTDVTEHSFQRIRLGYGNTTDDVKLSIDGKELTPGTDYTVYKSVSDFDPSKLSADDTAYIQETGEFVFGKNVAASIKDNDKKLSVTYVKTGFDSSDARPEYYYNCKDITNAVTLDAGGNVPHDAAGDIIYSDPSKVVDFKFSSQEIKYTVANSTDITVNTQAKDVMDTGIKRDVDELIDVVQNAVNAHDKVSQIKKMMQQQQYSDKDSQAKLKTYLEAAEQEADYADNNLQKTYSQYITRFDDHLNKVNLALTNSGSTKSRLTLIKNRVEEQQTTIEELKSTNEDRDISDIIIDFYAMYNAYQSSLTAASKANSQTLLDYL</sequence>
<proteinExistence type="predicted"/>
<dbReference type="PANTHER" id="PTHR42792">
    <property type="entry name" value="FLAGELLIN"/>
    <property type="match status" value="1"/>
</dbReference>
<dbReference type="InterPro" id="IPR001029">
    <property type="entry name" value="Flagellin_N"/>
</dbReference>
<dbReference type="SUPFAM" id="SSF64518">
    <property type="entry name" value="Phase 1 flagellin"/>
    <property type="match status" value="1"/>
</dbReference>
<dbReference type="Pfam" id="PF00669">
    <property type="entry name" value="Flagellin_N"/>
    <property type="match status" value="1"/>
</dbReference>
<dbReference type="PANTHER" id="PTHR42792:SF1">
    <property type="entry name" value="FLAGELLAR HOOK-ASSOCIATED PROTEIN 3"/>
    <property type="match status" value="1"/>
</dbReference>
<evidence type="ECO:0000259" key="1">
    <source>
        <dbReference type="Pfam" id="PF00669"/>
    </source>
</evidence>
<dbReference type="GO" id="GO:0005198">
    <property type="term" value="F:structural molecule activity"/>
    <property type="evidence" value="ECO:0007669"/>
    <property type="project" value="InterPro"/>
</dbReference>
<keyword evidence="2" id="KW-0966">Cell projection</keyword>
<accession>A0A173UK61</accession>